<keyword evidence="3" id="KW-0732">Signal</keyword>
<accession>F0VA95</accession>
<feature type="compositionally biased region" description="Polar residues" evidence="1">
    <location>
        <begin position="82"/>
        <end position="94"/>
    </location>
</feature>
<reference evidence="4" key="2">
    <citation type="submission" date="2011-03" db="EMBL/GenBank/DDBJ databases">
        <title>Comparative genomics and transcriptomics of Neospora caninum and Toxoplasma gondii.</title>
        <authorList>
            <person name="Reid A.J."/>
            <person name="Sohal A."/>
            <person name="Harris D."/>
            <person name="Quail M."/>
            <person name="Sanders M."/>
            <person name="Berriman M."/>
            <person name="Wastling J.M."/>
            <person name="Pain A."/>
        </authorList>
    </citation>
    <scope>NUCLEOTIDE SEQUENCE</scope>
    <source>
        <strain evidence="4">Liverpool</strain>
    </source>
</reference>
<keyword evidence="2" id="KW-0812">Transmembrane</keyword>
<keyword evidence="6" id="KW-1185">Reference proteome</keyword>
<evidence type="ECO:0000313" key="5">
    <source>
        <dbReference type="EMBL" id="CEL65197.1"/>
    </source>
</evidence>
<feature type="chain" id="PRO_5007655090" description="Transmembrane protein" evidence="3">
    <location>
        <begin position="28"/>
        <end position="276"/>
    </location>
</feature>
<evidence type="ECO:0000256" key="2">
    <source>
        <dbReference type="SAM" id="Phobius"/>
    </source>
</evidence>
<reference evidence="5" key="4">
    <citation type="journal article" date="2015" name="PLoS ONE">
        <title>Comprehensive Evaluation of Toxoplasma gondii VEG and Neospora caninum LIV Genomes with Tachyzoite Stage Transcriptome and Proteome Defines Novel Transcript Features.</title>
        <authorList>
            <person name="Ramaprasad A."/>
            <person name="Mourier T."/>
            <person name="Naeem R."/>
            <person name="Malas T.B."/>
            <person name="Moussa E."/>
            <person name="Panigrahi A."/>
            <person name="Vermont S.J."/>
            <person name="Otto T.D."/>
            <person name="Wastling J."/>
            <person name="Pain A."/>
        </authorList>
    </citation>
    <scope>NUCLEOTIDE SEQUENCE</scope>
    <source>
        <strain evidence="5">Liverpool</strain>
    </source>
</reference>
<keyword evidence="2" id="KW-0472">Membrane</keyword>
<feature type="signal peptide" evidence="3">
    <location>
        <begin position="1"/>
        <end position="27"/>
    </location>
</feature>
<dbReference type="AlphaFoldDB" id="F0VA95"/>
<feature type="transmembrane region" description="Helical" evidence="2">
    <location>
        <begin position="230"/>
        <end position="252"/>
    </location>
</feature>
<reference evidence="6" key="3">
    <citation type="journal article" date="2012" name="PLoS Pathog.">
        <title>Comparative genomics of the apicomplexan parasites Toxoplasma gondii and Neospora caninum: Coccidia differing in host range and transmission strategy.</title>
        <authorList>
            <person name="Reid A.J."/>
            <person name="Vermont S.J."/>
            <person name="Cotton J.A."/>
            <person name="Harris D."/>
            <person name="Hill-Cawthorne G.A."/>
            <person name="Konen-Waisman S."/>
            <person name="Latham S.M."/>
            <person name="Mourier T."/>
            <person name="Norton R."/>
            <person name="Quail M.A."/>
            <person name="Sanders M."/>
            <person name="Shanmugam D."/>
            <person name="Sohal A."/>
            <person name="Wasmuth J.D."/>
            <person name="Brunk B."/>
            <person name="Grigg M.E."/>
            <person name="Howard J.C."/>
            <person name="Parkinson J."/>
            <person name="Roos D.S."/>
            <person name="Trees A.J."/>
            <person name="Berriman M."/>
            <person name="Pain A."/>
            <person name="Wastling J.M."/>
        </authorList>
    </citation>
    <scope>NUCLEOTIDE SEQUENCE [LARGE SCALE GENOMIC DNA]</scope>
    <source>
        <strain evidence="6">Liverpool</strain>
    </source>
</reference>
<dbReference type="OMA" id="VCSLWAG"/>
<dbReference type="GeneID" id="13441617"/>
<name>F0VA95_NEOCL</name>
<organism evidence="4 6">
    <name type="scientific">Neospora caninum (strain Liverpool)</name>
    <dbReference type="NCBI Taxonomy" id="572307"/>
    <lineage>
        <taxon>Eukaryota</taxon>
        <taxon>Sar</taxon>
        <taxon>Alveolata</taxon>
        <taxon>Apicomplexa</taxon>
        <taxon>Conoidasida</taxon>
        <taxon>Coccidia</taxon>
        <taxon>Eucoccidiorida</taxon>
        <taxon>Eimeriorina</taxon>
        <taxon>Sarcocystidae</taxon>
        <taxon>Neospora</taxon>
    </lineage>
</organism>
<evidence type="ECO:0000313" key="6">
    <source>
        <dbReference type="Proteomes" id="UP000007494"/>
    </source>
</evidence>
<keyword evidence="2" id="KW-1133">Transmembrane helix</keyword>
<sequence length="276" mass="29713">MADSVPSFRKTVVCSLWASLSLATAQAAGGFYSPPPQDTFPYGAYDNSASRGPGFSGGLGAFSGGPSQQAFSGPAARLTSPYGLSSQQPASSFSPGLGPVPGYYGDPTDPHQGLYPHRAPAKEEEGFMVHGRQEPGIRESPPRAASPQHAYDTEYRGPHDDEVRHSGEEERHGGYRPRPKPAKKRRGSESEPDAVIAGLSEKLRDLKLTDHQPLPEVRGVKTMLAAATLYGLNILGLPLALITLGVGGMRYLRSKEERERSLVERSNFRKNKKGTN</sequence>
<dbReference type="Proteomes" id="UP000007494">
    <property type="component" value="Chromosome IV"/>
</dbReference>
<evidence type="ECO:0000256" key="1">
    <source>
        <dbReference type="SAM" id="MobiDB-lite"/>
    </source>
</evidence>
<evidence type="ECO:0008006" key="7">
    <source>
        <dbReference type="Google" id="ProtNLM"/>
    </source>
</evidence>
<dbReference type="EMBL" id="FR823384">
    <property type="protein sequence ID" value="CBZ50584.1"/>
    <property type="molecule type" value="Genomic_DNA"/>
</dbReference>
<dbReference type="EMBL" id="LN714478">
    <property type="protein sequence ID" value="CEL65197.1"/>
    <property type="molecule type" value="Genomic_DNA"/>
</dbReference>
<gene>
    <name evidence="5" type="ORF">BN1204_010530</name>
    <name evidence="4" type="ORF">NCLIV_010530</name>
</gene>
<dbReference type="InParanoid" id="F0VA95"/>
<evidence type="ECO:0000256" key="3">
    <source>
        <dbReference type="SAM" id="SignalP"/>
    </source>
</evidence>
<feature type="region of interest" description="Disordered" evidence="1">
    <location>
        <begin position="56"/>
        <end position="117"/>
    </location>
</feature>
<dbReference type="OrthoDB" id="333121at2759"/>
<protein>
    <recommendedName>
        <fullName evidence="7">Transmembrane protein</fullName>
    </recommendedName>
</protein>
<evidence type="ECO:0000313" key="4">
    <source>
        <dbReference type="EMBL" id="CBZ50584.1"/>
    </source>
</evidence>
<feature type="compositionally biased region" description="Basic and acidic residues" evidence="1">
    <location>
        <begin position="151"/>
        <end position="173"/>
    </location>
</feature>
<dbReference type="RefSeq" id="XP_003880617.1">
    <property type="nucleotide sequence ID" value="XM_003880568.1"/>
</dbReference>
<feature type="region of interest" description="Disordered" evidence="1">
    <location>
        <begin position="133"/>
        <end position="192"/>
    </location>
</feature>
<dbReference type="VEuPathDB" id="ToxoDB:NCLIV_010530"/>
<dbReference type="eggNOG" id="ENOG502R0BZ">
    <property type="taxonomic scope" value="Eukaryota"/>
</dbReference>
<feature type="compositionally biased region" description="Basic residues" evidence="1">
    <location>
        <begin position="174"/>
        <end position="186"/>
    </location>
</feature>
<reference evidence="4" key="1">
    <citation type="submission" date="2011-02" db="EMBL/GenBank/DDBJ databases">
        <authorList>
            <person name="Aslett M."/>
        </authorList>
    </citation>
    <scope>NUCLEOTIDE SEQUENCE</scope>
    <source>
        <strain evidence="4">Liverpool</strain>
    </source>
</reference>
<proteinExistence type="predicted"/>